<organism evidence="2 3">
    <name type="scientific">Dibothriocephalus latus</name>
    <name type="common">Fish tapeworm</name>
    <name type="synonym">Diphyllobothrium latum</name>
    <dbReference type="NCBI Taxonomy" id="60516"/>
    <lineage>
        <taxon>Eukaryota</taxon>
        <taxon>Metazoa</taxon>
        <taxon>Spiralia</taxon>
        <taxon>Lophotrochozoa</taxon>
        <taxon>Platyhelminthes</taxon>
        <taxon>Cestoda</taxon>
        <taxon>Eucestoda</taxon>
        <taxon>Diphyllobothriidea</taxon>
        <taxon>Diphyllobothriidae</taxon>
        <taxon>Dibothriocephalus</taxon>
    </lineage>
</organism>
<feature type="compositionally biased region" description="Low complexity" evidence="1">
    <location>
        <begin position="47"/>
        <end position="61"/>
    </location>
</feature>
<evidence type="ECO:0000313" key="3">
    <source>
        <dbReference type="Proteomes" id="UP000281553"/>
    </source>
</evidence>
<feature type="region of interest" description="Disordered" evidence="1">
    <location>
        <begin position="260"/>
        <end position="279"/>
    </location>
</feature>
<evidence type="ECO:0000313" key="2">
    <source>
        <dbReference type="EMBL" id="VDN20070.1"/>
    </source>
</evidence>
<dbReference type="AlphaFoldDB" id="A0A3P7M2P7"/>
<gene>
    <name evidence="2" type="ORF">DILT_LOCUS13550</name>
</gene>
<sequence length="496" mass="53012">METIESSSVLLGANPLLTQASKTESVQRFSPNSAFEASAVFSSGKRLSTSSPDSSPLSSASNQKKNRLEGDLPPPPSSQSSPKRYSNLPPTNNTACPQSPTYEGTYPLPSVLRGASLHDFPKVPGLLPYNSDFSRVLFSNILAALSSGGLLNTGSFAVPPPPQTTSDYPVSSLLPGGMPPPGTKNGLAADASSATKKSGGSPKKTSHAIRDILGDSSPGSDGDEEEEALEKSKMDYRSQSSPSTSPPTEHPLPSSYLKAEAKGNEEPQSQPTTPTQNDTVKKTAANYSEFEYNQLFRGGAPAPTKNLLDIDALQFFTSLRQHWQRETVLESMKMAASVATTVDPKQAPLLWPPTLPVTDLEMDTVFQPGEQTGRHNYTNASPPLGMPFSVCQNEMDATSTKTAFSVASGHPNTCRAANLSPTTAYLSQKSHPHQNASSPISSFPGLCMNSGFPWMRHSVIQPLRRISQLKYTPNHMHPLMMMSVNGSDSAVPCTVD</sequence>
<feature type="region of interest" description="Disordered" evidence="1">
    <location>
        <begin position="41"/>
        <end position="102"/>
    </location>
</feature>
<feature type="compositionally biased region" description="Low complexity" evidence="1">
    <location>
        <begin position="188"/>
        <end position="203"/>
    </location>
</feature>
<accession>A0A3P7M2P7</accession>
<feature type="compositionally biased region" description="Polar residues" evidence="1">
    <location>
        <begin position="88"/>
        <end position="102"/>
    </location>
</feature>
<proteinExistence type="predicted"/>
<feature type="region of interest" description="Disordered" evidence="1">
    <location>
        <begin position="161"/>
        <end position="255"/>
    </location>
</feature>
<feature type="compositionally biased region" description="Polar residues" evidence="1">
    <location>
        <begin position="266"/>
        <end position="278"/>
    </location>
</feature>
<evidence type="ECO:0000256" key="1">
    <source>
        <dbReference type="SAM" id="MobiDB-lite"/>
    </source>
</evidence>
<keyword evidence="3" id="KW-1185">Reference proteome</keyword>
<dbReference type="OrthoDB" id="6270975at2759"/>
<dbReference type="EMBL" id="UYRU01070659">
    <property type="protein sequence ID" value="VDN20070.1"/>
    <property type="molecule type" value="Genomic_DNA"/>
</dbReference>
<protein>
    <submittedName>
        <fullName evidence="2">Uncharacterized protein</fullName>
    </submittedName>
</protein>
<reference evidence="2 3" key="1">
    <citation type="submission" date="2018-11" db="EMBL/GenBank/DDBJ databases">
        <authorList>
            <consortium name="Pathogen Informatics"/>
        </authorList>
    </citation>
    <scope>NUCLEOTIDE SEQUENCE [LARGE SCALE GENOMIC DNA]</scope>
</reference>
<name>A0A3P7M2P7_DIBLA</name>
<dbReference type="Proteomes" id="UP000281553">
    <property type="component" value="Unassembled WGS sequence"/>
</dbReference>